<dbReference type="AlphaFoldDB" id="A0A2Z4IP68"/>
<dbReference type="OrthoDB" id="9799278at2"/>
<protein>
    <submittedName>
        <fullName evidence="2">Polysaccharide pyruvyl transferase family protein</fullName>
    </submittedName>
</protein>
<dbReference type="GO" id="GO:0016740">
    <property type="term" value="F:transferase activity"/>
    <property type="evidence" value="ECO:0007669"/>
    <property type="project" value="UniProtKB-KW"/>
</dbReference>
<accession>A0A2Z4IP68</accession>
<reference evidence="2 3" key="1">
    <citation type="submission" date="2018-06" db="EMBL/GenBank/DDBJ databases">
        <title>Echinicola strongylocentroti sp. nov., isolated from a sea urchin Strongylocentrotus intermedius.</title>
        <authorList>
            <person name="Bae S.S."/>
        </authorList>
    </citation>
    <scope>NUCLEOTIDE SEQUENCE [LARGE SCALE GENOMIC DNA]</scope>
    <source>
        <strain evidence="2 3">MEBiC08714</strain>
    </source>
</reference>
<dbReference type="KEGG" id="est:DN752_21900"/>
<proteinExistence type="predicted"/>
<feature type="domain" description="Polysaccharide pyruvyl transferase" evidence="1">
    <location>
        <begin position="13"/>
        <end position="315"/>
    </location>
</feature>
<keyword evidence="3" id="KW-1185">Reference proteome</keyword>
<evidence type="ECO:0000259" key="1">
    <source>
        <dbReference type="Pfam" id="PF04230"/>
    </source>
</evidence>
<evidence type="ECO:0000313" key="3">
    <source>
        <dbReference type="Proteomes" id="UP000248688"/>
    </source>
</evidence>
<sequence length="387" mass="44771">MKVGIITILNVNNYGAELQAYALLAKIRSWGHDVEIINYLFYKHPRHKRTSKSRPFVQLSFQQKLKERLYPIVADIKAIPYWKAKVARDQKFSRFHDRHNRLSREFRSMDELYSFEGFDYDVFVVGSDQVWNPNSGSNIEPYFLTFAPKETRKISYASSFGVDSIPTGYHETYRQLIDGFDELAVREEAGTQLIREMANKEVDWVLDPTFLLDRTDWSQIAVSPEIGRQYVLIYALTDAEYITSLAYKIAKERQLAIVRLCKNASREDTDKSIINVIDAGPEEFLGLFLNASFVLTTSFHGVCFSLNFNVPFYSVLKKEKTNNSRQLNLLAFLGLEERVLYVDAPFPDPIREIDYVSVNEKLEKKIQSSINYLNTALKNEQLSEVSK</sequence>
<name>A0A2Z4IP68_9BACT</name>
<gene>
    <name evidence="2" type="ORF">DN752_21900</name>
</gene>
<dbReference type="Pfam" id="PF04230">
    <property type="entry name" value="PS_pyruv_trans"/>
    <property type="match status" value="1"/>
</dbReference>
<keyword evidence="2" id="KW-0808">Transferase</keyword>
<evidence type="ECO:0000313" key="2">
    <source>
        <dbReference type="EMBL" id="AWW32587.1"/>
    </source>
</evidence>
<dbReference type="Proteomes" id="UP000248688">
    <property type="component" value="Chromosome"/>
</dbReference>
<dbReference type="InterPro" id="IPR007345">
    <property type="entry name" value="Polysacch_pyruvyl_Trfase"/>
</dbReference>
<dbReference type="RefSeq" id="WP_112785960.1">
    <property type="nucleotide sequence ID" value="NZ_CP030041.1"/>
</dbReference>
<dbReference type="EMBL" id="CP030041">
    <property type="protein sequence ID" value="AWW32587.1"/>
    <property type="molecule type" value="Genomic_DNA"/>
</dbReference>
<organism evidence="2 3">
    <name type="scientific">Echinicola strongylocentroti</name>
    <dbReference type="NCBI Taxonomy" id="1795355"/>
    <lineage>
        <taxon>Bacteria</taxon>
        <taxon>Pseudomonadati</taxon>
        <taxon>Bacteroidota</taxon>
        <taxon>Cytophagia</taxon>
        <taxon>Cytophagales</taxon>
        <taxon>Cyclobacteriaceae</taxon>
        <taxon>Echinicola</taxon>
    </lineage>
</organism>